<dbReference type="Pfam" id="PF05299">
    <property type="entry name" value="Peptidase_M61"/>
    <property type="match status" value="1"/>
</dbReference>
<dbReference type="OrthoDB" id="9778516at2"/>
<feature type="domain" description="Peptidase M61 N-terminal" evidence="2">
    <location>
        <begin position="7"/>
        <end position="168"/>
    </location>
</feature>
<dbReference type="STRING" id="1166018.FAES_0054"/>
<sequence length="482" mass="55277">MQYALTVTSPHVIDITCRIDQITGKTLDLQLPAWRPGRYELQHFAKNVRRFAVFDQDDRPLPVRKVTRDRWRVQLNGATSLRVDYDYFALVAGEHRLDAGSSYADPTHFWYVNPINLCIYADGRLNEPCSLTLDIPDHWDIACGLPREGRTLLASDYHALVDSPFIASDTLQAIRYEARGVACTVWIQGWHYYLPPSFDREQIIRDFTRFSEAQIDLFGEFPQPDYHFLTIVLPVAYYHGVEHRNSTVLVLGPEVETIDADGNKTADAAGLYTDLLGVASHELFHTWNVCRIRPAELLPYDYTRENYFTTCFVAEGITTYYGDLMLHRSGVFDDVAYQKELLVILKRHFEVAGRAALSLTESSWDLWLDGYVRGVPDRKVSVYHKGAIVSMMLDLYLRRKFANARSLDDVMRLLWQRFGKPFIGYTYDDYRAIVAEVAEEPMDWYFDTCITGNAPLEAPLNELLAFIGLHITRDADGLIVLS</sequence>
<accession>I0K1R5</accession>
<organism evidence="3 4">
    <name type="scientific">Fibrella aestuarina BUZ 2</name>
    <dbReference type="NCBI Taxonomy" id="1166018"/>
    <lineage>
        <taxon>Bacteria</taxon>
        <taxon>Pseudomonadati</taxon>
        <taxon>Bacteroidota</taxon>
        <taxon>Cytophagia</taxon>
        <taxon>Cytophagales</taxon>
        <taxon>Spirosomataceae</taxon>
        <taxon>Fibrella</taxon>
    </lineage>
</organism>
<dbReference type="InterPro" id="IPR027268">
    <property type="entry name" value="Peptidase_M4/M1_CTD_sf"/>
</dbReference>
<dbReference type="Proteomes" id="UP000011058">
    <property type="component" value="Chromosome"/>
</dbReference>
<dbReference type="SUPFAM" id="SSF55486">
    <property type="entry name" value="Metalloproteases ('zincins'), catalytic domain"/>
    <property type="match status" value="1"/>
</dbReference>
<dbReference type="EMBL" id="HE796683">
    <property type="protein sequence ID" value="CCG98068.1"/>
    <property type="molecule type" value="Genomic_DNA"/>
</dbReference>
<keyword evidence="4" id="KW-1185">Reference proteome</keyword>
<name>I0K1R5_9BACT</name>
<protein>
    <submittedName>
        <fullName evidence="3">Peptidase M61 domain protein</fullName>
    </submittedName>
</protein>
<evidence type="ECO:0000259" key="1">
    <source>
        <dbReference type="Pfam" id="PF05299"/>
    </source>
</evidence>
<dbReference type="HOGENOM" id="CLU_022755_0_0_10"/>
<evidence type="ECO:0000313" key="4">
    <source>
        <dbReference type="Proteomes" id="UP000011058"/>
    </source>
</evidence>
<gene>
    <name evidence="3" type="ORF">FAES_0054</name>
</gene>
<dbReference type="RefSeq" id="WP_015329168.1">
    <property type="nucleotide sequence ID" value="NC_020054.1"/>
</dbReference>
<dbReference type="InterPro" id="IPR040756">
    <property type="entry name" value="Peptidase_M61_N"/>
</dbReference>
<dbReference type="AlphaFoldDB" id="I0K1R5"/>
<dbReference type="KEGG" id="fae:FAES_0054"/>
<evidence type="ECO:0000313" key="3">
    <source>
        <dbReference type="EMBL" id="CCG98068.1"/>
    </source>
</evidence>
<dbReference type="Pfam" id="PF17899">
    <property type="entry name" value="Peptidase_M61_N"/>
    <property type="match status" value="1"/>
</dbReference>
<reference evidence="3 4" key="1">
    <citation type="journal article" date="2012" name="J. Bacteriol.">
        <title>Genome Sequence of Fibrella aestuarina BUZ 2T, a Filamentous Marine Bacterium.</title>
        <authorList>
            <person name="Filippini M."/>
            <person name="Qi W."/>
            <person name="Blom J."/>
            <person name="Goesmann A."/>
            <person name="Smits T.H."/>
            <person name="Bagheri H.C."/>
        </authorList>
    </citation>
    <scope>NUCLEOTIDE SEQUENCE [LARGE SCALE GENOMIC DNA]</scope>
    <source>
        <strain evidence="4">BUZ 2T</strain>
    </source>
</reference>
<proteinExistence type="predicted"/>
<dbReference type="InterPro" id="IPR007963">
    <property type="entry name" value="Peptidase_M61_catalytic"/>
</dbReference>
<evidence type="ECO:0000259" key="2">
    <source>
        <dbReference type="Pfam" id="PF17899"/>
    </source>
</evidence>
<dbReference type="Gene3D" id="2.60.40.3650">
    <property type="match status" value="1"/>
</dbReference>
<dbReference type="Gene3D" id="1.10.390.10">
    <property type="entry name" value="Neutral Protease Domain 2"/>
    <property type="match status" value="1"/>
</dbReference>
<feature type="domain" description="Peptidase M61 catalytic" evidence="1">
    <location>
        <begin position="275"/>
        <end position="389"/>
    </location>
</feature>
<dbReference type="eggNOG" id="COG3975">
    <property type="taxonomic scope" value="Bacteria"/>
</dbReference>